<evidence type="ECO:0000313" key="2">
    <source>
        <dbReference type="Proteomes" id="UP000887577"/>
    </source>
</evidence>
<accession>A0A914Y9E0</accession>
<proteinExistence type="predicted"/>
<evidence type="ECO:0000313" key="3">
    <source>
        <dbReference type="WBParaSite" id="PSU_v2.g16811.t1"/>
    </source>
</evidence>
<feature type="transmembrane region" description="Helical" evidence="1">
    <location>
        <begin position="9"/>
        <end position="31"/>
    </location>
</feature>
<protein>
    <submittedName>
        <fullName evidence="3">Uncharacterized protein</fullName>
    </submittedName>
</protein>
<keyword evidence="2" id="KW-1185">Reference proteome</keyword>
<dbReference type="AlphaFoldDB" id="A0A914Y9E0"/>
<dbReference type="WBParaSite" id="PSU_v2.g16811.t1">
    <property type="protein sequence ID" value="PSU_v2.g16811.t1"/>
    <property type="gene ID" value="PSU_v2.g16811"/>
</dbReference>
<dbReference type="Proteomes" id="UP000887577">
    <property type="component" value="Unplaced"/>
</dbReference>
<reference evidence="3" key="1">
    <citation type="submission" date="2022-11" db="UniProtKB">
        <authorList>
            <consortium name="WormBaseParasite"/>
        </authorList>
    </citation>
    <scope>IDENTIFICATION</scope>
</reference>
<name>A0A914Y9E0_9BILA</name>
<organism evidence="2 3">
    <name type="scientific">Panagrolaimus superbus</name>
    <dbReference type="NCBI Taxonomy" id="310955"/>
    <lineage>
        <taxon>Eukaryota</taxon>
        <taxon>Metazoa</taxon>
        <taxon>Ecdysozoa</taxon>
        <taxon>Nematoda</taxon>
        <taxon>Chromadorea</taxon>
        <taxon>Rhabditida</taxon>
        <taxon>Tylenchina</taxon>
        <taxon>Panagrolaimomorpha</taxon>
        <taxon>Panagrolaimoidea</taxon>
        <taxon>Panagrolaimidae</taxon>
        <taxon>Panagrolaimus</taxon>
    </lineage>
</organism>
<keyword evidence="1" id="KW-0472">Membrane</keyword>
<keyword evidence="1" id="KW-0812">Transmembrane</keyword>
<evidence type="ECO:0000256" key="1">
    <source>
        <dbReference type="SAM" id="Phobius"/>
    </source>
</evidence>
<keyword evidence="1" id="KW-1133">Transmembrane helix</keyword>
<sequence length="74" mass="8578">MNSAIISQILYIFCMIFSIGLTIAGSFTSGWRYTGDLESEFRQYIPNGLFPSQCFNNRNKTDLQERCIDWLKVN</sequence>